<proteinExistence type="predicted"/>
<dbReference type="SUPFAM" id="SSF49854">
    <property type="entry name" value="Spermadhesin, CUB domain"/>
    <property type="match status" value="1"/>
</dbReference>
<dbReference type="AlphaFoldDB" id="A0AA36DCZ8"/>
<dbReference type="SMART" id="SM00042">
    <property type="entry name" value="CUB"/>
    <property type="match status" value="1"/>
</dbReference>
<dbReference type="InterPro" id="IPR036055">
    <property type="entry name" value="LDL_receptor-like_sf"/>
</dbReference>
<dbReference type="InterPro" id="IPR002172">
    <property type="entry name" value="LDrepeatLR_classA_rpt"/>
</dbReference>
<feature type="non-terminal residue" evidence="6">
    <location>
        <position position="1"/>
    </location>
</feature>
<dbReference type="Proteomes" id="UP001177023">
    <property type="component" value="Unassembled WGS sequence"/>
</dbReference>
<evidence type="ECO:0000256" key="3">
    <source>
        <dbReference type="SAM" id="MobiDB-lite"/>
    </source>
</evidence>
<keyword evidence="4" id="KW-0812">Transmembrane</keyword>
<dbReference type="Gene3D" id="2.60.120.290">
    <property type="entry name" value="Spermadhesin, CUB domain"/>
    <property type="match status" value="1"/>
</dbReference>
<sequence>MFLWMPGNGTTEGPGLDWTRDRVTLLAKAGQTAQLRWNNGNQSYVGNSRHRCSLRIDTCASCLLRIDYTPPASFLSFLQIGLYSSCLSSDDCLEMRFIEDRADWMLDSPYRVHNVLSAPTNSYLSTGPSALFPVNITVIDSTETILGSARAPETTTGYIQSPRYPSAYPSTLEKTWLLQNTNPSGYVRLIFDDFQIHFHSQLTIEESNGELLTDTRQNPRRPAALVSSGPALKIVFHANDFTKLVGFRARYEFVEQREWAEKPSAIDCDDTVEGYGGRIGLENRLPSGRTFVDCVWVVTRTGRTSFDRIFLKVTEFSVPGIGLQLELREGASSIGERLLFLNGHQPRELLAQRQPRHGYTTSLSQPAFYLRLRGYLVEPSGLQIDFSQFYRWASQVCPMTAEWHCDNNRCIKASLRCDGVDNCGDASDEECDFELGGAGGRNDDSHNMFLFAASACALLILLLVGTGFASRVFRQRLRPRQQQSVATIASADSVISADSSNSSSMAPVMAVVGQRRFYVAPLGELTVVEAPPTYDDALKHPQVPTGNYPRPPNAYTNQAFLESEEIPGTSASAANDSQDVVEAEDQAGPSKPEIGEDERSIASSLKASLAEEPQSNSAAPSKEAEDADEEEGSWV</sequence>
<feature type="region of interest" description="Disordered" evidence="3">
    <location>
        <begin position="569"/>
        <end position="635"/>
    </location>
</feature>
<evidence type="ECO:0000256" key="1">
    <source>
        <dbReference type="ARBA" id="ARBA00023157"/>
    </source>
</evidence>
<name>A0AA36DCZ8_9BILA</name>
<protein>
    <recommendedName>
        <fullName evidence="5">CUB domain-containing protein</fullName>
    </recommendedName>
</protein>
<dbReference type="CDD" id="cd00041">
    <property type="entry name" value="CUB"/>
    <property type="match status" value="1"/>
</dbReference>
<feature type="compositionally biased region" description="Acidic residues" evidence="3">
    <location>
        <begin position="625"/>
        <end position="635"/>
    </location>
</feature>
<dbReference type="InterPro" id="IPR023415">
    <property type="entry name" value="LDLR_class-A_CS"/>
</dbReference>
<keyword evidence="4" id="KW-0472">Membrane</keyword>
<dbReference type="Gene3D" id="4.10.400.10">
    <property type="entry name" value="Low-density Lipoprotein Receptor"/>
    <property type="match status" value="1"/>
</dbReference>
<dbReference type="PANTHER" id="PTHR24652">
    <property type="entry name" value="LOW-DENSITY LIPOPROTEIN RECEPTOR CLASS A DOMAIN-CONTAINING PROTEIN 2"/>
    <property type="match status" value="1"/>
</dbReference>
<dbReference type="PROSITE" id="PS50068">
    <property type="entry name" value="LDLRA_2"/>
    <property type="match status" value="1"/>
</dbReference>
<keyword evidence="4" id="KW-1133">Transmembrane helix</keyword>
<dbReference type="PROSITE" id="PS01180">
    <property type="entry name" value="CUB"/>
    <property type="match status" value="1"/>
</dbReference>
<organism evidence="6 7">
    <name type="scientific">Mesorhabditis spiculigera</name>
    <dbReference type="NCBI Taxonomy" id="96644"/>
    <lineage>
        <taxon>Eukaryota</taxon>
        <taxon>Metazoa</taxon>
        <taxon>Ecdysozoa</taxon>
        <taxon>Nematoda</taxon>
        <taxon>Chromadorea</taxon>
        <taxon>Rhabditida</taxon>
        <taxon>Rhabditina</taxon>
        <taxon>Rhabditomorpha</taxon>
        <taxon>Rhabditoidea</taxon>
        <taxon>Rhabditidae</taxon>
        <taxon>Mesorhabditinae</taxon>
        <taxon>Mesorhabditis</taxon>
    </lineage>
</organism>
<comment type="caution">
    <text evidence="6">The sequence shown here is derived from an EMBL/GenBank/DDBJ whole genome shotgun (WGS) entry which is preliminary data.</text>
</comment>
<evidence type="ECO:0000256" key="2">
    <source>
        <dbReference type="PROSITE-ProRule" id="PRU00124"/>
    </source>
</evidence>
<evidence type="ECO:0000313" key="6">
    <source>
        <dbReference type="EMBL" id="CAJ0585247.1"/>
    </source>
</evidence>
<feature type="disulfide bond" evidence="2">
    <location>
        <begin position="405"/>
        <end position="423"/>
    </location>
</feature>
<evidence type="ECO:0000313" key="7">
    <source>
        <dbReference type="Proteomes" id="UP001177023"/>
    </source>
</evidence>
<gene>
    <name evidence="6" type="ORF">MSPICULIGERA_LOCUS23276</name>
</gene>
<accession>A0AA36DCZ8</accession>
<dbReference type="Pfam" id="PF00431">
    <property type="entry name" value="CUB"/>
    <property type="match status" value="1"/>
</dbReference>
<feature type="compositionally biased region" description="Polar residues" evidence="3">
    <location>
        <begin position="569"/>
        <end position="578"/>
    </location>
</feature>
<feature type="domain" description="CUB" evidence="5">
    <location>
        <begin position="146"/>
        <end position="254"/>
    </location>
</feature>
<evidence type="ECO:0000256" key="4">
    <source>
        <dbReference type="SAM" id="Phobius"/>
    </source>
</evidence>
<dbReference type="SMART" id="SM00192">
    <property type="entry name" value="LDLa"/>
    <property type="match status" value="1"/>
</dbReference>
<dbReference type="InterPro" id="IPR035914">
    <property type="entry name" value="Sperma_CUB_dom_sf"/>
</dbReference>
<keyword evidence="1 2" id="KW-1015">Disulfide bond</keyword>
<keyword evidence="7" id="KW-1185">Reference proteome</keyword>
<dbReference type="InterPro" id="IPR000859">
    <property type="entry name" value="CUB_dom"/>
</dbReference>
<dbReference type="InterPro" id="IPR042333">
    <property type="entry name" value="LRAD2/Mig-13-like"/>
</dbReference>
<dbReference type="SUPFAM" id="SSF57424">
    <property type="entry name" value="LDL receptor-like module"/>
    <property type="match status" value="1"/>
</dbReference>
<evidence type="ECO:0000259" key="5">
    <source>
        <dbReference type="PROSITE" id="PS01180"/>
    </source>
</evidence>
<feature type="transmembrane region" description="Helical" evidence="4">
    <location>
        <begin position="448"/>
        <end position="473"/>
    </location>
</feature>
<dbReference type="EMBL" id="CATQJA010002703">
    <property type="protein sequence ID" value="CAJ0585247.1"/>
    <property type="molecule type" value="Genomic_DNA"/>
</dbReference>
<comment type="caution">
    <text evidence="2">Lacks conserved residue(s) required for the propagation of feature annotation.</text>
</comment>
<dbReference type="PROSITE" id="PS01209">
    <property type="entry name" value="LDLRA_1"/>
    <property type="match status" value="1"/>
</dbReference>
<dbReference type="CDD" id="cd00112">
    <property type="entry name" value="LDLa"/>
    <property type="match status" value="1"/>
</dbReference>
<reference evidence="6" key="1">
    <citation type="submission" date="2023-06" db="EMBL/GenBank/DDBJ databases">
        <authorList>
            <person name="Delattre M."/>
        </authorList>
    </citation>
    <scope>NUCLEOTIDE SEQUENCE</scope>
    <source>
        <strain evidence="6">AF72</strain>
    </source>
</reference>
<dbReference type="Pfam" id="PF00057">
    <property type="entry name" value="Ldl_recept_a"/>
    <property type="match status" value="1"/>
</dbReference>